<name>A0A2U1DM44_9FIRM</name>
<keyword evidence="4" id="KW-0460">Magnesium</keyword>
<keyword evidence="5" id="KW-0812">Transmembrane</keyword>
<comment type="cofactor">
    <cofactor evidence="1">
        <name>Mg(2+)</name>
        <dbReference type="ChEBI" id="CHEBI:18420"/>
    </cofactor>
</comment>
<evidence type="ECO:0000313" key="7">
    <source>
        <dbReference type="EMBL" id="PVY88765.1"/>
    </source>
</evidence>
<dbReference type="SUPFAM" id="SSF88723">
    <property type="entry name" value="PIN domain-like"/>
    <property type="match status" value="1"/>
</dbReference>
<protein>
    <submittedName>
        <fullName evidence="7">Uncharacterized protein YacL</fullName>
    </submittedName>
</protein>
<feature type="transmembrane region" description="Helical" evidence="5">
    <location>
        <begin position="84"/>
        <end position="109"/>
    </location>
</feature>
<reference evidence="7 8" key="1">
    <citation type="submission" date="2018-04" db="EMBL/GenBank/DDBJ databases">
        <title>Genomic Encyclopedia of Type Strains, Phase IV (KMG-IV): sequencing the most valuable type-strain genomes for metagenomic binning, comparative biology and taxonomic classification.</title>
        <authorList>
            <person name="Goeker M."/>
        </authorList>
    </citation>
    <scope>NUCLEOTIDE SEQUENCE [LARGE SCALE GENOMIC DNA]</scope>
    <source>
        <strain evidence="7 8">DSM 20705</strain>
    </source>
</reference>
<evidence type="ECO:0000259" key="6">
    <source>
        <dbReference type="PROSITE" id="PS50926"/>
    </source>
</evidence>
<feature type="transmembrane region" description="Helical" evidence="5">
    <location>
        <begin position="45"/>
        <end position="63"/>
    </location>
</feature>
<evidence type="ECO:0000256" key="1">
    <source>
        <dbReference type="ARBA" id="ARBA00001946"/>
    </source>
</evidence>
<dbReference type="GO" id="GO:0016787">
    <property type="term" value="F:hydrolase activity"/>
    <property type="evidence" value="ECO:0007669"/>
    <property type="project" value="UniProtKB-KW"/>
</dbReference>
<dbReference type="InterPro" id="IPR012340">
    <property type="entry name" value="NA-bd_OB-fold"/>
</dbReference>
<dbReference type="SMART" id="SM00670">
    <property type="entry name" value="PINc"/>
    <property type="match status" value="1"/>
</dbReference>
<dbReference type="InterPro" id="IPR029060">
    <property type="entry name" value="PIN-like_dom_sf"/>
</dbReference>
<evidence type="ECO:0000256" key="5">
    <source>
        <dbReference type="SAM" id="Phobius"/>
    </source>
</evidence>
<dbReference type="Gene3D" id="2.40.50.140">
    <property type="entry name" value="Nucleic acid-binding proteins"/>
    <property type="match status" value="1"/>
</dbReference>
<keyword evidence="2" id="KW-0540">Nuclease</keyword>
<proteinExistence type="predicted"/>
<dbReference type="EMBL" id="QEKV01000015">
    <property type="protein sequence ID" value="PVY88765.1"/>
    <property type="molecule type" value="Genomic_DNA"/>
</dbReference>
<feature type="transmembrane region" description="Helical" evidence="5">
    <location>
        <begin position="115"/>
        <end position="139"/>
    </location>
</feature>
<sequence>MSKVARGILKFLFSAIGGAIGFTVMKFVSVFIIESLGPFSLGTIYAFYAIATVLFAIIFYLLYGSLERFVIKVVNSIDNDIKKLGAFDFMVGVIGLVVGLLISALIGVLVSKIEIPLVTTIVTIFVYVIVVATSMSIFIRRKEEFRRIFDSLRNKPQSTNEPDTRVKRVIKNRDISGSLKVVDTSVIIDGRILDVMGTGFIEGELIIPSFVLSELQYIADSEDAERRNRGRRGLDILNELQVKYPKNIEVMEYEKSEKIPVDLMLLQMANELGGVVLTNDYNLNKVAKVKGIKVLNINDLANSVKPVVLPGENMTVKITGIGTEEGQGVAYLNDGTMIVVEKASKLVGEVVEVSVQSVLQTSAGRLIFAKVKNDR</sequence>
<evidence type="ECO:0000313" key="8">
    <source>
        <dbReference type="Proteomes" id="UP000245793"/>
    </source>
</evidence>
<comment type="caution">
    <text evidence="7">The sequence shown here is derived from an EMBL/GenBank/DDBJ whole genome shotgun (WGS) entry which is preliminary data.</text>
</comment>
<feature type="domain" description="TRAM" evidence="6">
    <location>
        <begin position="307"/>
        <end position="368"/>
    </location>
</feature>
<dbReference type="InterPro" id="IPR052041">
    <property type="entry name" value="Nucleic_acid_metab_PIN/TRAM"/>
</dbReference>
<evidence type="ECO:0000256" key="2">
    <source>
        <dbReference type="ARBA" id="ARBA00022722"/>
    </source>
</evidence>
<dbReference type="Proteomes" id="UP000245793">
    <property type="component" value="Unassembled WGS sequence"/>
</dbReference>
<dbReference type="PANTHER" id="PTHR11603">
    <property type="entry name" value="AAA FAMILY ATPASE"/>
    <property type="match status" value="1"/>
</dbReference>
<dbReference type="CDD" id="cd09877">
    <property type="entry name" value="PIN_YacL-like"/>
    <property type="match status" value="1"/>
</dbReference>
<dbReference type="GO" id="GO:0004518">
    <property type="term" value="F:nuclease activity"/>
    <property type="evidence" value="ECO:0007669"/>
    <property type="project" value="UniProtKB-KW"/>
</dbReference>
<dbReference type="Pfam" id="PF01938">
    <property type="entry name" value="TRAM"/>
    <property type="match status" value="1"/>
</dbReference>
<keyword evidence="5" id="KW-0472">Membrane</keyword>
<accession>A0A2U1DM44</accession>
<keyword evidence="3" id="KW-0378">Hydrolase</keyword>
<dbReference type="AlphaFoldDB" id="A0A2U1DM44"/>
<evidence type="ECO:0000256" key="4">
    <source>
        <dbReference type="ARBA" id="ARBA00022842"/>
    </source>
</evidence>
<organism evidence="7 8">
    <name type="scientific">Ezakiella coagulans</name>
    <dbReference type="NCBI Taxonomy" id="46507"/>
    <lineage>
        <taxon>Bacteria</taxon>
        <taxon>Bacillati</taxon>
        <taxon>Bacillota</taxon>
        <taxon>Tissierellia</taxon>
        <taxon>Ezakiella</taxon>
    </lineage>
</organism>
<evidence type="ECO:0000256" key="3">
    <source>
        <dbReference type="ARBA" id="ARBA00022801"/>
    </source>
</evidence>
<dbReference type="InterPro" id="IPR002792">
    <property type="entry name" value="TRAM_dom"/>
</dbReference>
<gene>
    <name evidence="7" type="ORF">C7381_1154</name>
</gene>
<keyword evidence="8" id="KW-1185">Reference proteome</keyword>
<dbReference type="InterPro" id="IPR002716">
    <property type="entry name" value="PIN_dom"/>
</dbReference>
<keyword evidence="5" id="KW-1133">Transmembrane helix</keyword>
<dbReference type="PROSITE" id="PS50926">
    <property type="entry name" value="TRAM"/>
    <property type="match status" value="1"/>
</dbReference>
<feature type="transmembrane region" description="Helical" evidence="5">
    <location>
        <begin position="12"/>
        <end position="33"/>
    </location>
</feature>
<dbReference type="Gene3D" id="3.40.50.1010">
    <property type="entry name" value="5'-nuclease"/>
    <property type="match status" value="1"/>
</dbReference>
<dbReference type="Pfam" id="PF01850">
    <property type="entry name" value="PIN"/>
    <property type="match status" value="1"/>
</dbReference>
<dbReference type="PANTHER" id="PTHR11603:SF147">
    <property type="entry name" value="MEMBRANE PROTEIN"/>
    <property type="match status" value="1"/>
</dbReference>